<evidence type="ECO:0000313" key="2">
    <source>
        <dbReference type="Proteomes" id="UP000706151"/>
    </source>
</evidence>
<comment type="caution">
    <text evidence="1">The sequence shown here is derived from an EMBL/GenBank/DDBJ whole genome shotgun (WGS) entry which is preliminary data.</text>
</comment>
<dbReference type="Proteomes" id="UP000706151">
    <property type="component" value="Unassembled WGS sequence"/>
</dbReference>
<name>A0A935T9N5_9PROT</name>
<reference evidence="1 2" key="1">
    <citation type="submission" date="2020-10" db="EMBL/GenBank/DDBJ databases">
        <title>Connecting structure to function with the recovery of over 1000 high-quality activated sludge metagenome-assembled genomes encoding full-length rRNA genes using long-read sequencing.</title>
        <authorList>
            <person name="Singleton C.M."/>
            <person name="Petriglieri F."/>
            <person name="Kristensen J.M."/>
            <person name="Kirkegaard R.H."/>
            <person name="Michaelsen T.Y."/>
            <person name="Andersen M.H."/>
            <person name="Karst S.M."/>
            <person name="Dueholm M.S."/>
            <person name="Nielsen P.H."/>
            <person name="Albertsen M."/>
        </authorList>
    </citation>
    <scope>NUCLEOTIDE SEQUENCE [LARGE SCALE GENOMIC DNA]</scope>
    <source>
        <strain evidence="1">Fred_18-Q3-R57-64_BAT3C.720</strain>
    </source>
</reference>
<protein>
    <submittedName>
        <fullName evidence="1">Uncharacterized protein</fullName>
    </submittedName>
</protein>
<dbReference type="AlphaFoldDB" id="A0A935T9N5"/>
<gene>
    <name evidence="1" type="ORF">IPK02_05190</name>
</gene>
<dbReference type="EMBL" id="JADJOT010000004">
    <property type="protein sequence ID" value="MBK7953402.1"/>
    <property type="molecule type" value="Genomic_DNA"/>
</dbReference>
<sequence length="141" mass="15367">MDTPSLRPRLMSFRVLSFRAENKLPNVIQSEIGFEMTPTINLGLALPATPDGQIQGMVNIQMAGRAAPHNSPDEPLADFSASYEALFVYPKGAPEADVSARFEGEMHQYMLVAQAFPLASSHFQRELMAMGFAVGNLPLGL</sequence>
<evidence type="ECO:0000313" key="1">
    <source>
        <dbReference type="EMBL" id="MBK7953402.1"/>
    </source>
</evidence>
<proteinExistence type="predicted"/>
<accession>A0A935T9N5</accession>
<organism evidence="1 2">
    <name type="scientific">Candidatus Accumulibacter affinis</name>
    <dbReference type="NCBI Taxonomy" id="2954384"/>
    <lineage>
        <taxon>Bacteria</taxon>
        <taxon>Pseudomonadati</taxon>
        <taxon>Pseudomonadota</taxon>
        <taxon>Betaproteobacteria</taxon>
        <taxon>Candidatus Accumulibacter</taxon>
    </lineage>
</organism>